<dbReference type="Pfam" id="PF11363">
    <property type="entry name" value="DUF3164"/>
    <property type="match status" value="1"/>
</dbReference>
<gene>
    <name evidence="1" type="ORF">SAMN04487958_110119</name>
</gene>
<sequence>MNTEATDAQQIPEGFRMDAKGRLVPEEQIKEIDQIRDELVLSIIDRACELRDQLRDFKSDVFSEIEAFVQTSAQEYDVQIGGKKGNIQLVSFCGKYKVVRAIQERITFDERLQAAKALIDECLREWTADARPELAAIVQDAFRVDQAGNIRTGEVLSLRRRFDINDKRWLKAMDAISDAVQVTGSKSYIRIYERVGSTDQYRPISLDIAGV</sequence>
<organism evidence="1 2">
    <name type="scientific">Vreelandella subterranea</name>
    <dbReference type="NCBI Taxonomy" id="416874"/>
    <lineage>
        <taxon>Bacteria</taxon>
        <taxon>Pseudomonadati</taxon>
        <taxon>Pseudomonadota</taxon>
        <taxon>Gammaproteobacteria</taxon>
        <taxon>Oceanospirillales</taxon>
        <taxon>Halomonadaceae</taxon>
        <taxon>Vreelandella</taxon>
    </lineage>
</organism>
<evidence type="ECO:0008006" key="3">
    <source>
        <dbReference type="Google" id="ProtNLM"/>
    </source>
</evidence>
<dbReference type="AlphaFoldDB" id="A0A1H9VSY3"/>
<dbReference type="Proteomes" id="UP000198505">
    <property type="component" value="Unassembled WGS sequence"/>
</dbReference>
<evidence type="ECO:0000313" key="2">
    <source>
        <dbReference type="Proteomes" id="UP000198505"/>
    </source>
</evidence>
<dbReference type="STRING" id="416874.SAMN04487958_110119"/>
<evidence type="ECO:0000313" key="1">
    <source>
        <dbReference type="EMBL" id="SES24393.1"/>
    </source>
</evidence>
<dbReference type="EMBL" id="FOGS01000010">
    <property type="protein sequence ID" value="SES24393.1"/>
    <property type="molecule type" value="Genomic_DNA"/>
</dbReference>
<keyword evidence="2" id="KW-1185">Reference proteome</keyword>
<protein>
    <recommendedName>
        <fullName evidence="3">Sulfate transporter</fullName>
    </recommendedName>
</protein>
<name>A0A1H9VSY3_9GAMM</name>
<dbReference type="RefSeq" id="WP_092829149.1">
    <property type="nucleotide sequence ID" value="NZ_FOGS01000010.1"/>
</dbReference>
<accession>A0A1H9VSY3</accession>
<proteinExistence type="predicted"/>
<dbReference type="InterPro" id="IPR021505">
    <property type="entry name" value="Phage_B3_Orf6"/>
</dbReference>
<reference evidence="2" key="1">
    <citation type="submission" date="2016-10" db="EMBL/GenBank/DDBJ databases">
        <authorList>
            <person name="Varghese N."/>
            <person name="Submissions S."/>
        </authorList>
    </citation>
    <scope>NUCLEOTIDE SEQUENCE [LARGE SCALE GENOMIC DNA]</scope>
    <source>
        <strain evidence="2">CGMCC 1.6495</strain>
    </source>
</reference>